<reference evidence="2" key="1">
    <citation type="submission" date="2016-11" db="EMBL/GenBank/DDBJ databases">
        <authorList>
            <person name="Varghese N."/>
            <person name="Submissions S."/>
        </authorList>
    </citation>
    <scope>NUCLEOTIDE SEQUENCE [LARGE SCALE GENOMIC DNA]</scope>
    <source>
        <strain evidence="2">DSM 19741</strain>
    </source>
</reference>
<sequence>MIRYKLNECFSKPFSISEILILVSSASNTLSDIII</sequence>
<gene>
    <name evidence="1" type="ORF">SAMN05444396_11134</name>
</gene>
<proteinExistence type="predicted"/>
<dbReference type="AlphaFoldDB" id="A0A1M5JIU7"/>
<dbReference type="STRING" id="271157.SAMN05444396_11134"/>
<dbReference type="Proteomes" id="UP000184036">
    <property type="component" value="Unassembled WGS sequence"/>
</dbReference>
<accession>A0A1M5JIU7</accession>
<organism evidence="1 2">
    <name type="scientific">Flavobacterium segetis</name>
    <dbReference type="NCBI Taxonomy" id="271157"/>
    <lineage>
        <taxon>Bacteria</taxon>
        <taxon>Pseudomonadati</taxon>
        <taxon>Bacteroidota</taxon>
        <taxon>Flavobacteriia</taxon>
        <taxon>Flavobacteriales</taxon>
        <taxon>Flavobacteriaceae</taxon>
        <taxon>Flavobacterium</taxon>
    </lineage>
</organism>
<evidence type="ECO:0000313" key="1">
    <source>
        <dbReference type="EMBL" id="SHG40524.1"/>
    </source>
</evidence>
<keyword evidence="2" id="KW-1185">Reference proteome</keyword>
<name>A0A1M5JIU7_9FLAO</name>
<protein>
    <submittedName>
        <fullName evidence="1">Uncharacterized protein</fullName>
    </submittedName>
</protein>
<evidence type="ECO:0000313" key="2">
    <source>
        <dbReference type="Proteomes" id="UP000184036"/>
    </source>
</evidence>
<dbReference type="EMBL" id="FQWE01000011">
    <property type="protein sequence ID" value="SHG40524.1"/>
    <property type="molecule type" value="Genomic_DNA"/>
</dbReference>